<dbReference type="PANTHER" id="PTHR48051">
    <property type="match status" value="1"/>
</dbReference>
<dbReference type="PROSITE" id="PS51450">
    <property type="entry name" value="LRR"/>
    <property type="match status" value="1"/>
</dbReference>
<evidence type="ECO:0000259" key="3">
    <source>
        <dbReference type="Pfam" id="PF23598"/>
    </source>
</evidence>
<dbReference type="InterPro" id="IPR055414">
    <property type="entry name" value="LRR_R13L4/SHOC2-like"/>
</dbReference>
<organism evidence="4">
    <name type="scientific">Scolopendra viridis</name>
    <name type="common">Giant centipede</name>
    <dbReference type="NCBI Taxonomy" id="118503"/>
    <lineage>
        <taxon>Eukaryota</taxon>
        <taxon>Metazoa</taxon>
        <taxon>Ecdysozoa</taxon>
        <taxon>Arthropoda</taxon>
        <taxon>Myriapoda</taxon>
        <taxon>Chilopoda</taxon>
        <taxon>Pleurostigmophora</taxon>
        <taxon>Scolopendromorpha</taxon>
        <taxon>Scolopendridae</taxon>
        <taxon>Scolopendra</taxon>
    </lineage>
</organism>
<dbReference type="SUPFAM" id="SSF52075">
    <property type="entry name" value="Outer arm dynein light chain 1"/>
    <property type="match status" value="1"/>
</dbReference>
<keyword evidence="1" id="KW-0433">Leucine-rich repeat</keyword>
<dbReference type="EMBL" id="GGNE01000013">
    <property type="protein sequence ID" value="MIC88554.1"/>
    <property type="molecule type" value="Transcribed_RNA"/>
</dbReference>
<dbReference type="InterPro" id="IPR001611">
    <property type="entry name" value="Leu-rich_rpt"/>
</dbReference>
<dbReference type="SMART" id="SM00369">
    <property type="entry name" value="LRR_TYP"/>
    <property type="match status" value="2"/>
</dbReference>
<protein>
    <submittedName>
        <fullName evidence="4">Leucine-rich repeat-containing protein 20-like</fullName>
    </submittedName>
</protein>
<sequence>MRTEFGGGIPPVLGGSPVAVPAIPNLRMAGRAVAKVVHRCQDANENQNLDLSECQLMQMPDGVYHLMRNTVVLTCNLSYNVIQKIPAKFTIKFSNITELNLSNNQLNSLPEELEDLRELQRLDISSNHYHALPKVVFRLRPLKIFNAAKNYIAEVDVERLTTLPDLQEVNFENNPLCKSSYDQFQHLGRIRVHLSAFQPEDFEDLMDLDEEGQA</sequence>
<reference evidence="4" key="1">
    <citation type="journal article" date="2018" name="Toxicon">
        <title>Venom-gland transcriptomics and venom proteomics of the giant Florida blue centipede, Scolopendra viridis.</title>
        <authorList>
            <person name="Ward M.J."/>
            <person name="Rokyta D.R."/>
        </authorList>
    </citation>
    <scope>NUCLEOTIDE SEQUENCE</scope>
    <source>
        <tissue evidence="4">Venom gland</tissue>
    </source>
</reference>
<keyword evidence="2" id="KW-0677">Repeat</keyword>
<dbReference type="GO" id="GO:0005737">
    <property type="term" value="C:cytoplasm"/>
    <property type="evidence" value="ECO:0007669"/>
    <property type="project" value="TreeGrafter"/>
</dbReference>
<evidence type="ECO:0000313" key="4">
    <source>
        <dbReference type="EMBL" id="MIC88554.1"/>
    </source>
</evidence>
<proteinExistence type="predicted"/>
<evidence type="ECO:0000256" key="1">
    <source>
        <dbReference type="ARBA" id="ARBA00022614"/>
    </source>
</evidence>
<evidence type="ECO:0000256" key="2">
    <source>
        <dbReference type="ARBA" id="ARBA00022737"/>
    </source>
</evidence>
<dbReference type="AlphaFoldDB" id="A0A4D5R9G0"/>
<dbReference type="InterPro" id="IPR032675">
    <property type="entry name" value="LRR_dom_sf"/>
</dbReference>
<dbReference type="InterPro" id="IPR003591">
    <property type="entry name" value="Leu-rich_rpt_typical-subtyp"/>
</dbReference>
<dbReference type="Pfam" id="PF23598">
    <property type="entry name" value="LRR_14"/>
    <property type="match status" value="1"/>
</dbReference>
<dbReference type="PANTHER" id="PTHR48051:SF54">
    <property type="entry name" value="LEUCINE-RICH REPEAT-CONTAINING PROTEIN"/>
    <property type="match status" value="1"/>
</dbReference>
<feature type="domain" description="Disease resistance R13L4/SHOC-2-like LRR" evidence="3">
    <location>
        <begin position="96"/>
        <end position="192"/>
    </location>
</feature>
<dbReference type="InterPro" id="IPR050216">
    <property type="entry name" value="LRR_domain-containing"/>
</dbReference>
<accession>A0A4D5R9G0</accession>
<name>A0A4D5R9G0_SCOVI</name>
<dbReference type="Gene3D" id="3.80.10.10">
    <property type="entry name" value="Ribonuclease Inhibitor"/>
    <property type="match status" value="1"/>
</dbReference>